<comment type="caution">
    <text evidence="1">The sequence shown here is derived from an EMBL/GenBank/DDBJ whole genome shotgun (WGS) entry which is preliminary data.</text>
</comment>
<reference evidence="1 2" key="1">
    <citation type="submission" date="2020-08" db="EMBL/GenBank/DDBJ databases">
        <title>Genomic Encyclopedia of Type Strains, Phase IV (KMG-IV): sequencing the most valuable type-strain genomes for metagenomic binning, comparative biology and taxonomic classification.</title>
        <authorList>
            <person name="Goeker M."/>
        </authorList>
    </citation>
    <scope>NUCLEOTIDE SEQUENCE [LARGE SCALE GENOMIC DNA]</scope>
    <source>
        <strain evidence="1 2">DSM 2461</strain>
    </source>
</reference>
<dbReference type="InterPro" id="IPR045706">
    <property type="entry name" value="DUF6062"/>
</dbReference>
<protein>
    <recommendedName>
        <fullName evidence="3">ABC transporter substrate-binding protein</fullName>
    </recommendedName>
</protein>
<sequence length="252" mass="29421">MKYKLETIPVWDAFKEDTECPICDLAEKAEERYLKFYLGSSVMNPETRVEVNKTGFCPDHFTGLLAERSNHGLGLMTHTHLEKRMELLRPYLKSLKSEAAKASGKLGPLKPRKLMSSISDLEKHLSGHEESCMICDRIDYTLKRYTFTIVHLWKTDEEFRDVFGRSRGFCFHHLPDLLKMAEEILSPGKLAEFTEEVVNLIEENNLRLEKEILWFTQKFDSQNFDKPWGTSEDAHYRTIQKLTGRSNRKIKK</sequence>
<evidence type="ECO:0000313" key="2">
    <source>
        <dbReference type="Proteomes" id="UP000587760"/>
    </source>
</evidence>
<dbReference type="Proteomes" id="UP000587760">
    <property type="component" value="Unassembled WGS sequence"/>
</dbReference>
<gene>
    <name evidence="1" type="ORF">HNR50_000072</name>
</gene>
<dbReference type="Pfam" id="PF19538">
    <property type="entry name" value="DUF6062"/>
    <property type="match status" value="1"/>
</dbReference>
<dbReference type="AlphaFoldDB" id="A0A841R601"/>
<organism evidence="1 2">
    <name type="scientific">Spirochaeta isovalerica</name>
    <dbReference type="NCBI Taxonomy" id="150"/>
    <lineage>
        <taxon>Bacteria</taxon>
        <taxon>Pseudomonadati</taxon>
        <taxon>Spirochaetota</taxon>
        <taxon>Spirochaetia</taxon>
        <taxon>Spirochaetales</taxon>
        <taxon>Spirochaetaceae</taxon>
        <taxon>Spirochaeta</taxon>
    </lineage>
</organism>
<dbReference type="RefSeq" id="WP_184742280.1">
    <property type="nucleotide sequence ID" value="NZ_JACHGJ010000001.1"/>
</dbReference>
<name>A0A841R601_9SPIO</name>
<proteinExistence type="predicted"/>
<accession>A0A841R601</accession>
<dbReference type="EMBL" id="JACHGJ010000001">
    <property type="protein sequence ID" value="MBB6478439.1"/>
    <property type="molecule type" value="Genomic_DNA"/>
</dbReference>
<evidence type="ECO:0008006" key="3">
    <source>
        <dbReference type="Google" id="ProtNLM"/>
    </source>
</evidence>
<evidence type="ECO:0000313" key="1">
    <source>
        <dbReference type="EMBL" id="MBB6478439.1"/>
    </source>
</evidence>
<keyword evidence="2" id="KW-1185">Reference proteome</keyword>